<proteinExistence type="predicted"/>
<gene>
    <name evidence="2" type="ORF">AFUS01_LOCUS26233</name>
</gene>
<reference evidence="2" key="1">
    <citation type="submission" date="2021-06" db="EMBL/GenBank/DDBJ databases">
        <authorList>
            <person name="Hodson N. C."/>
            <person name="Mongue J. A."/>
            <person name="Jaron S. K."/>
        </authorList>
    </citation>
    <scope>NUCLEOTIDE SEQUENCE</scope>
</reference>
<name>A0A8J2PBL0_9HEXA</name>
<evidence type="ECO:0000256" key="1">
    <source>
        <dbReference type="SAM" id="MobiDB-lite"/>
    </source>
</evidence>
<dbReference type="AlphaFoldDB" id="A0A8J2PBL0"/>
<feature type="region of interest" description="Disordered" evidence="1">
    <location>
        <begin position="187"/>
        <end position="206"/>
    </location>
</feature>
<accession>A0A8J2PBL0</accession>
<comment type="caution">
    <text evidence="2">The sequence shown here is derived from an EMBL/GenBank/DDBJ whole genome shotgun (WGS) entry which is preliminary data.</text>
</comment>
<sequence>MAMKIRSDAIEKLNGSNYTRWRLQISLLLKAAKLWKYVDGTEVRDAADPKKQEQWEDKDIEAQSIIVPTLDAAQTNHIYSCNTSKEMFDKLRDMNSDSSTLNKQHTLTKFLNYKVGKNQSPVQAMTEMEEMVRCLQEMKVHLDEATVVSKVISSLPDEYMSFKKALDSVPEASQTRTMLMSRLKKEELERKDVEDSEDAGTSRAFFGETRFQEARKQV</sequence>
<dbReference type="EMBL" id="CAJVCH010346953">
    <property type="protein sequence ID" value="CAG7815563.1"/>
    <property type="molecule type" value="Genomic_DNA"/>
</dbReference>
<evidence type="ECO:0000313" key="3">
    <source>
        <dbReference type="Proteomes" id="UP000708208"/>
    </source>
</evidence>
<protein>
    <recommendedName>
        <fullName evidence="4">Gag-pol polyprotein</fullName>
    </recommendedName>
</protein>
<organism evidence="2 3">
    <name type="scientific">Allacma fusca</name>
    <dbReference type="NCBI Taxonomy" id="39272"/>
    <lineage>
        <taxon>Eukaryota</taxon>
        <taxon>Metazoa</taxon>
        <taxon>Ecdysozoa</taxon>
        <taxon>Arthropoda</taxon>
        <taxon>Hexapoda</taxon>
        <taxon>Collembola</taxon>
        <taxon>Symphypleona</taxon>
        <taxon>Sminthuridae</taxon>
        <taxon>Allacma</taxon>
    </lineage>
</organism>
<evidence type="ECO:0000313" key="2">
    <source>
        <dbReference type="EMBL" id="CAG7815563.1"/>
    </source>
</evidence>
<dbReference type="PANTHER" id="PTHR47481">
    <property type="match status" value="1"/>
</dbReference>
<keyword evidence="3" id="KW-1185">Reference proteome</keyword>
<dbReference type="Pfam" id="PF14223">
    <property type="entry name" value="Retrotran_gag_2"/>
    <property type="match status" value="1"/>
</dbReference>
<evidence type="ECO:0008006" key="4">
    <source>
        <dbReference type="Google" id="ProtNLM"/>
    </source>
</evidence>
<dbReference type="OrthoDB" id="8061180at2759"/>
<dbReference type="Proteomes" id="UP000708208">
    <property type="component" value="Unassembled WGS sequence"/>
</dbReference>
<dbReference type="PANTHER" id="PTHR47481:SF7">
    <property type="entry name" value="CCHC-TYPE DOMAIN-CONTAINING PROTEIN"/>
    <property type="match status" value="1"/>
</dbReference>